<protein>
    <submittedName>
        <fullName evidence="4">TetR/AcrR family transcriptional regulator</fullName>
    </submittedName>
</protein>
<evidence type="ECO:0000313" key="4">
    <source>
        <dbReference type="EMBL" id="RHW28681.1"/>
    </source>
</evidence>
<feature type="domain" description="HTH tetR-type" evidence="3">
    <location>
        <begin position="23"/>
        <end position="83"/>
    </location>
</feature>
<dbReference type="InterPro" id="IPR001647">
    <property type="entry name" value="HTH_TetR"/>
</dbReference>
<proteinExistence type="predicted"/>
<gene>
    <name evidence="4" type="ORF">D0Z08_02160</name>
</gene>
<name>A0A417Y830_9ACTN</name>
<dbReference type="AlphaFoldDB" id="A0A417Y830"/>
<dbReference type="InterPro" id="IPR009057">
    <property type="entry name" value="Homeodomain-like_sf"/>
</dbReference>
<dbReference type="PROSITE" id="PS50977">
    <property type="entry name" value="HTH_TETR_2"/>
    <property type="match status" value="1"/>
</dbReference>
<accession>A0A417Y830</accession>
<feature type="DNA-binding region" description="H-T-H motif" evidence="2">
    <location>
        <begin position="46"/>
        <end position="65"/>
    </location>
</feature>
<keyword evidence="5" id="KW-1185">Reference proteome</keyword>
<dbReference type="SUPFAM" id="SSF46689">
    <property type="entry name" value="Homeodomain-like"/>
    <property type="match status" value="1"/>
</dbReference>
<evidence type="ECO:0000256" key="2">
    <source>
        <dbReference type="PROSITE-ProRule" id="PRU00335"/>
    </source>
</evidence>
<organism evidence="4 5">
    <name type="scientific">Nocardioides immobilis</name>
    <dbReference type="NCBI Taxonomy" id="2049295"/>
    <lineage>
        <taxon>Bacteria</taxon>
        <taxon>Bacillati</taxon>
        <taxon>Actinomycetota</taxon>
        <taxon>Actinomycetes</taxon>
        <taxon>Propionibacteriales</taxon>
        <taxon>Nocardioidaceae</taxon>
        <taxon>Nocardioides</taxon>
    </lineage>
</organism>
<dbReference type="PANTHER" id="PTHR30055:SF209">
    <property type="entry name" value="POSSIBLE TRANSCRIPTIONAL REGULATORY PROTEIN (PROBABLY TETR-FAMILY)"/>
    <property type="match status" value="1"/>
</dbReference>
<dbReference type="Pfam" id="PF00440">
    <property type="entry name" value="TetR_N"/>
    <property type="match status" value="1"/>
</dbReference>
<evidence type="ECO:0000259" key="3">
    <source>
        <dbReference type="PROSITE" id="PS50977"/>
    </source>
</evidence>
<reference evidence="4 5" key="1">
    <citation type="submission" date="2018-09" db="EMBL/GenBank/DDBJ databases">
        <title>Genome sequencing of Nocardioides immobilis CCTCC AB 2017083 for comparison to Nocardioides silvaticus.</title>
        <authorList>
            <person name="Li C."/>
            <person name="Wang G."/>
        </authorList>
    </citation>
    <scope>NUCLEOTIDE SEQUENCE [LARGE SCALE GENOMIC DNA]</scope>
    <source>
        <strain evidence="4 5">CCTCC AB 2017083</strain>
    </source>
</reference>
<keyword evidence="1 2" id="KW-0238">DNA-binding</keyword>
<sequence length="207" mass="22554">MRMTEAEESERIWGGTTLAERKRDRRTKLLQAGVRLIAAGGGQAVTVRAVCREASLTSRYFYEHFGDRDDFTVAVFQTLADECQEAIREAVSRSSGAPRAVAAAAVDAVVGVAIDSPDAGRVLFVAPTTDPVLFAARDRFFPVMADMIADQFPDRDDVDVRRLKSASLVGALSHVFFLYVGGSLDVPRDVFVEHCVDLLLTVAAMRA</sequence>
<dbReference type="InterPro" id="IPR050109">
    <property type="entry name" value="HTH-type_TetR-like_transc_reg"/>
</dbReference>
<dbReference type="Gene3D" id="1.10.357.10">
    <property type="entry name" value="Tetracycline Repressor, domain 2"/>
    <property type="match status" value="1"/>
</dbReference>
<evidence type="ECO:0000313" key="5">
    <source>
        <dbReference type="Proteomes" id="UP000283644"/>
    </source>
</evidence>
<dbReference type="PANTHER" id="PTHR30055">
    <property type="entry name" value="HTH-TYPE TRANSCRIPTIONAL REGULATOR RUTR"/>
    <property type="match status" value="1"/>
</dbReference>
<evidence type="ECO:0000256" key="1">
    <source>
        <dbReference type="ARBA" id="ARBA00023125"/>
    </source>
</evidence>
<dbReference type="Proteomes" id="UP000283644">
    <property type="component" value="Unassembled WGS sequence"/>
</dbReference>
<dbReference type="GO" id="GO:0000976">
    <property type="term" value="F:transcription cis-regulatory region binding"/>
    <property type="evidence" value="ECO:0007669"/>
    <property type="project" value="TreeGrafter"/>
</dbReference>
<dbReference type="EMBL" id="QXGH01000009">
    <property type="protein sequence ID" value="RHW28681.1"/>
    <property type="molecule type" value="Genomic_DNA"/>
</dbReference>
<dbReference type="GO" id="GO:0003700">
    <property type="term" value="F:DNA-binding transcription factor activity"/>
    <property type="evidence" value="ECO:0007669"/>
    <property type="project" value="TreeGrafter"/>
</dbReference>
<comment type="caution">
    <text evidence="4">The sequence shown here is derived from an EMBL/GenBank/DDBJ whole genome shotgun (WGS) entry which is preliminary data.</text>
</comment>